<dbReference type="EMBL" id="BAAAOR010000028">
    <property type="protein sequence ID" value="GAA1530872.1"/>
    <property type="molecule type" value="Genomic_DNA"/>
</dbReference>
<feature type="region of interest" description="Disordered" evidence="1">
    <location>
        <begin position="34"/>
        <end position="53"/>
    </location>
</feature>
<organism evidence="3 4">
    <name type="scientific">Nocardioides humi</name>
    <dbReference type="NCBI Taxonomy" id="449461"/>
    <lineage>
        <taxon>Bacteria</taxon>
        <taxon>Bacillati</taxon>
        <taxon>Actinomycetota</taxon>
        <taxon>Actinomycetes</taxon>
        <taxon>Propionibacteriales</taxon>
        <taxon>Nocardioidaceae</taxon>
        <taxon>Nocardioides</taxon>
    </lineage>
</organism>
<comment type="caution">
    <text evidence="3">The sequence shown here is derived from an EMBL/GenBank/DDBJ whole genome shotgun (WGS) entry which is preliminary data.</text>
</comment>
<evidence type="ECO:0000256" key="1">
    <source>
        <dbReference type="SAM" id="MobiDB-lite"/>
    </source>
</evidence>
<feature type="domain" description="Pyrrolo-quinoline quinone repeat" evidence="2">
    <location>
        <begin position="333"/>
        <end position="436"/>
    </location>
</feature>
<dbReference type="Proteomes" id="UP001500842">
    <property type="component" value="Unassembled WGS sequence"/>
</dbReference>
<protein>
    <recommendedName>
        <fullName evidence="2">Pyrrolo-quinoline quinone repeat domain-containing protein</fullName>
    </recommendedName>
</protein>
<evidence type="ECO:0000313" key="3">
    <source>
        <dbReference type="EMBL" id="GAA1530872.1"/>
    </source>
</evidence>
<dbReference type="InterPro" id="IPR002372">
    <property type="entry name" value="PQQ_rpt_dom"/>
</dbReference>
<dbReference type="InterPro" id="IPR011047">
    <property type="entry name" value="Quinoprotein_ADH-like_sf"/>
</dbReference>
<proteinExistence type="predicted"/>
<gene>
    <name evidence="3" type="ORF">GCM10009788_37690</name>
</gene>
<evidence type="ECO:0000313" key="4">
    <source>
        <dbReference type="Proteomes" id="UP001500842"/>
    </source>
</evidence>
<name>A0ABN2AZK3_9ACTN</name>
<sequence length="475" mass="48895">MSTGTSTGRLLGIGAALVALVVALGLGAWLLTSGDDDPDRDDGPGGVKGDGGAAAAVLHEPGRTWELRADEVVPNGRFVPLGPVGDDEVPDPSGVVVGDVLVAAVADDQAEEAGPLLVGISGDGKVLWRGKGYTACWAPDDASLFCSRGSALVRVDPTTGASPGGIELAVAAGSAPVLDDGVLYVVVTPAGAAEDAYPPPFAVAALDAETLESVWPDGPAGTSELSGYGAGSPALDLTGPNVSVSAWQETRSGEADGSQFELDRATGAVLGSTHLGKGAFPERPWTVDRGFGNDKVDVYRDGRLLLELKGQPWDTQDGRLTSPEGRIGMGATLYDVTTGEAVWERSDLGDELSGWRWTADRAQVAVTGFDTEAGRMTTTYLDADTGETLWSGPGTDSAPTETPDAFVQVETDYESSWEVQALDRSTGKVAWSQDVTRIGQENDEDGTAIGGPYVGPGAVWALGATTLVGFTDFPG</sequence>
<dbReference type="SUPFAM" id="SSF50998">
    <property type="entry name" value="Quinoprotein alcohol dehydrogenase-like"/>
    <property type="match status" value="1"/>
</dbReference>
<reference evidence="3 4" key="1">
    <citation type="journal article" date="2019" name="Int. J. Syst. Evol. Microbiol.">
        <title>The Global Catalogue of Microorganisms (GCM) 10K type strain sequencing project: providing services to taxonomists for standard genome sequencing and annotation.</title>
        <authorList>
            <consortium name="The Broad Institute Genomics Platform"/>
            <consortium name="The Broad Institute Genome Sequencing Center for Infectious Disease"/>
            <person name="Wu L."/>
            <person name="Ma J."/>
        </authorList>
    </citation>
    <scope>NUCLEOTIDE SEQUENCE [LARGE SCALE GENOMIC DNA]</scope>
    <source>
        <strain evidence="3 4">JCM 14942</strain>
    </source>
</reference>
<accession>A0ABN2AZK3</accession>
<dbReference type="Pfam" id="PF13360">
    <property type="entry name" value="PQQ_2"/>
    <property type="match status" value="1"/>
</dbReference>
<evidence type="ECO:0000259" key="2">
    <source>
        <dbReference type="Pfam" id="PF13360"/>
    </source>
</evidence>
<dbReference type="RefSeq" id="WP_344113066.1">
    <property type="nucleotide sequence ID" value="NZ_BAAAOR010000028.1"/>
</dbReference>
<keyword evidence="4" id="KW-1185">Reference proteome</keyword>